<reference evidence="2 3" key="1">
    <citation type="submission" date="2018-08" db="EMBL/GenBank/DDBJ databases">
        <title>Pseudooceanicola sediminis CY03 in the family Rhodobacteracea.</title>
        <authorList>
            <person name="Zhang Y.-J."/>
        </authorList>
    </citation>
    <scope>NUCLEOTIDE SEQUENCE [LARGE SCALE GENOMIC DNA]</scope>
    <source>
        <strain evidence="2 3">CY03</strain>
    </source>
</reference>
<evidence type="ECO:0000259" key="1">
    <source>
        <dbReference type="Pfam" id="PF09350"/>
    </source>
</evidence>
<dbReference type="InterPro" id="IPR018961">
    <property type="entry name" value="DnaJ_homolog_subfam-C_membr-28"/>
</dbReference>
<dbReference type="InterPro" id="IPR052573">
    <property type="entry name" value="DnaJ_C_subfamily_28"/>
</dbReference>
<sequence>MDHPLIDLINARIAEAEARGAFDDLPGAGKPLTTQDDPENALLNRLVHEAGGVPEFVSLSRELRRLREELRGEGDRTRRRDILRDMSMLEARIDIARKSWTR</sequence>
<evidence type="ECO:0000313" key="2">
    <source>
        <dbReference type="EMBL" id="RII38767.1"/>
    </source>
</evidence>
<accession>A0A399J297</accession>
<dbReference type="OrthoDB" id="9798476at2"/>
<dbReference type="PANTHER" id="PTHR39158:SF1">
    <property type="entry name" value="DNAJ HOMOLOG SUBFAMILY C MEMBER 28"/>
    <property type="match status" value="1"/>
</dbReference>
<organism evidence="2 3">
    <name type="scientific">Pseudooceanicola sediminis</name>
    <dbReference type="NCBI Taxonomy" id="2211117"/>
    <lineage>
        <taxon>Bacteria</taxon>
        <taxon>Pseudomonadati</taxon>
        <taxon>Pseudomonadota</taxon>
        <taxon>Alphaproteobacteria</taxon>
        <taxon>Rhodobacterales</taxon>
        <taxon>Paracoccaceae</taxon>
        <taxon>Pseudooceanicola</taxon>
    </lineage>
</organism>
<name>A0A399J297_9RHOB</name>
<proteinExistence type="predicted"/>
<evidence type="ECO:0000313" key="3">
    <source>
        <dbReference type="Proteomes" id="UP000265848"/>
    </source>
</evidence>
<protein>
    <submittedName>
        <fullName evidence="2">DUF1992 domain-containing protein</fullName>
    </submittedName>
</protein>
<dbReference type="PANTHER" id="PTHR39158">
    <property type="entry name" value="OS08G0560600 PROTEIN"/>
    <property type="match status" value="1"/>
</dbReference>
<keyword evidence="3" id="KW-1185">Reference proteome</keyword>
<dbReference type="AlphaFoldDB" id="A0A399J297"/>
<dbReference type="Pfam" id="PF09350">
    <property type="entry name" value="DJC28_CD"/>
    <property type="match status" value="1"/>
</dbReference>
<dbReference type="Proteomes" id="UP000265848">
    <property type="component" value="Unassembled WGS sequence"/>
</dbReference>
<gene>
    <name evidence="2" type="ORF">DL237_11020</name>
</gene>
<dbReference type="RefSeq" id="WP_119399114.1">
    <property type="nucleotide sequence ID" value="NZ_QWJJ01000008.1"/>
</dbReference>
<feature type="domain" description="DnaJ homologue subfamily C member 28 conserved" evidence="1">
    <location>
        <begin position="8"/>
        <end position="71"/>
    </location>
</feature>
<dbReference type="EMBL" id="QWJJ01000008">
    <property type="protein sequence ID" value="RII38767.1"/>
    <property type="molecule type" value="Genomic_DNA"/>
</dbReference>
<comment type="caution">
    <text evidence="2">The sequence shown here is derived from an EMBL/GenBank/DDBJ whole genome shotgun (WGS) entry which is preliminary data.</text>
</comment>